<dbReference type="Pfam" id="PF22486">
    <property type="entry name" value="MATH_2"/>
    <property type="match status" value="1"/>
</dbReference>
<organism evidence="5 6">
    <name type="scientific">Lolium multiflorum</name>
    <name type="common">Italian ryegrass</name>
    <name type="synonym">Lolium perenne subsp. multiflorum</name>
    <dbReference type="NCBI Taxonomy" id="4521"/>
    <lineage>
        <taxon>Eukaryota</taxon>
        <taxon>Viridiplantae</taxon>
        <taxon>Streptophyta</taxon>
        <taxon>Embryophyta</taxon>
        <taxon>Tracheophyta</taxon>
        <taxon>Spermatophyta</taxon>
        <taxon>Magnoliopsida</taxon>
        <taxon>Liliopsida</taxon>
        <taxon>Poales</taxon>
        <taxon>Poaceae</taxon>
        <taxon>BOP clade</taxon>
        <taxon>Pooideae</taxon>
        <taxon>Poodae</taxon>
        <taxon>Poeae</taxon>
        <taxon>Poeae Chloroplast Group 2 (Poeae type)</taxon>
        <taxon>Loliodinae</taxon>
        <taxon>Loliinae</taxon>
        <taxon>Lolium</taxon>
    </lineage>
</organism>
<protein>
    <submittedName>
        <fullName evidence="5">Uncharacterized protein</fullName>
    </submittedName>
</protein>
<evidence type="ECO:0000313" key="6">
    <source>
        <dbReference type="Proteomes" id="UP001231189"/>
    </source>
</evidence>
<evidence type="ECO:0000256" key="1">
    <source>
        <dbReference type="ARBA" id="ARBA00004906"/>
    </source>
</evidence>
<dbReference type="InterPro" id="IPR045005">
    <property type="entry name" value="BPM1-6"/>
</dbReference>
<dbReference type="Gene3D" id="1.25.40.420">
    <property type="match status" value="1"/>
</dbReference>
<dbReference type="InterPro" id="IPR056423">
    <property type="entry name" value="BACK_BPM_SPOP"/>
</dbReference>
<comment type="caution">
    <text evidence="5">The sequence shown here is derived from an EMBL/GenBank/DDBJ whole genome shotgun (WGS) entry which is preliminary data.</text>
</comment>
<evidence type="ECO:0000259" key="3">
    <source>
        <dbReference type="PROSITE" id="PS50097"/>
    </source>
</evidence>
<evidence type="ECO:0000259" key="4">
    <source>
        <dbReference type="PROSITE" id="PS50144"/>
    </source>
</evidence>
<accession>A0AAD8TRX6</accession>
<dbReference type="SMART" id="SM00225">
    <property type="entry name" value="BTB"/>
    <property type="match status" value="1"/>
</dbReference>
<gene>
    <name evidence="5" type="ORF">QYE76_009433</name>
</gene>
<dbReference type="PANTHER" id="PTHR26379:SF289">
    <property type="entry name" value="BTB DOMAIN-CONTAINING PROTEIN"/>
    <property type="match status" value="1"/>
</dbReference>
<dbReference type="SUPFAM" id="SSF54695">
    <property type="entry name" value="POZ domain"/>
    <property type="match status" value="1"/>
</dbReference>
<keyword evidence="6" id="KW-1185">Reference proteome</keyword>
<dbReference type="CDD" id="cd00121">
    <property type="entry name" value="MATH"/>
    <property type="match status" value="1"/>
</dbReference>
<evidence type="ECO:0000313" key="5">
    <source>
        <dbReference type="EMBL" id="KAK1692736.1"/>
    </source>
</evidence>
<dbReference type="Pfam" id="PF24570">
    <property type="entry name" value="BACK_BPM_SPOP"/>
    <property type="match status" value="1"/>
</dbReference>
<dbReference type="CDD" id="cd18280">
    <property type="entry name" value="BTB_POZ_BPM_plant"/>
    <property type="match status" value="1"/>
</dbReference>
<dbReference type="Proteomes" id="UP001231189">
    <property type="component" value="Unassembled WGS sequence"/>
</dbReference>
<dbReference type="GO" id="GO:0016567">
    <property type="term" value="P:protein ubiquitination"/>
    <property type="evidence" value="ECO:0007669"/>
    <property type="project" value="InterPro"/>
</dbReference>
<dbReference type="InterPro" id="IPR008974">
    <property type="entry name" value="TRAF-like"/>
</dbReference>
<feature type="domain" description="BTB" evidence="3">
    <location>
        <begin position="177"/>
        <end position="244"/>
    </location>
</feature>
<comment type="similarity">
    <text evidence="2">Belongs to the Tdpoz family.</text>
</comment>
<dbReference type="PANTHER" id="PTHR26379">
    <property type="entry name" value="BTB/POZ AND MATH DOMAIN-CONTAINING PROTEIN 1"/>
    <property type="match status" value="1"/>
</dbReference>
<dbReference type="Pfam" id="PF00651">
    <property type="entry name" value="BTB"/>
    <property type="match status" value="1"/>
</dbReference>
<dbReference type="InterPro" id="IPR000210">
    <property type="entry name" value="BTB/POZ_dom"/>
</dbReference>
<dbReference type="InterPro" id="IPR011333">
    <property type="entry name" value="SKP1/BTB/POZ_sf"/>
</dbReference>
<reference evidence="5" key="1">
    <citation type="submission" date="2023-07" db="EMBL/GenBank/DDBJ databases">
        <title>A chromosome-level genome assembly of Lolium multiflorum.</title>
        <authorList>
            <person name="Chen Y."/>
            <person name="Copetti D."/>
            <person name="Kolliker R."/>
            <person name="Studer B."/>
        </authorList>
    </citation>
    <scope>NUCLEOTIDE SEQUENCE</scope>
    <source>
        <strain evidence="5">02402/16</strain>
        <tissue evidence="5">Leaf</tissue>
    </source>
</reference>
<dbReference type="PROSITE" id="PS50144">
    <property type="entry name" value="MATH"/>
    <property type="match status" value="1"/>
</dbReference>
<dbReference type="EMBL" id="JAUUTY010000001">
    <property type="protein sequence ID" value="KAK1692736.1"/>
    <property type="molecule type" value="Genomic_DNA"/>
</dbReference>
<dbReference type="SUPFAM" id="SSF49599">
    <property type="entry name" value="TRAF domain-like"/>
    <property type="match status" value="1"/>
</dbReference>
<evidence type="ECO:0000256" key="2">
    <source>
        <dbReference type="ARBA" id="ARBA00010846"/>
    </source>
</evidence>
<name>A0AAD8TRX6_LOLMU</name>
<dbReference type="AlphaFoldDB" id="A0AAD8TRX6"/>
<proteinExistence type="inferred from homology"/>
<dbReference type="PROSITE" id="PS50097">
    <property type="entry name" value="BTB"/>
    <property type="match status" value="1"/>
</dbReference>
<dbReference type="Gene3D" id="3.30.710.10">
    <property type="entry name" value="Potassium Channel Kv1.1, Chain A"/>
    <property type="match status" value="1"/>
</dbReference>
<comment type="pathway">
    <text evidence="1">Protein modification; protein ubiquitination.</text>
</comment>
<sequence>MKATASMCSPRTVRGTHTFKIAGYSLHRGLGAGRYVRSAAFDVGGYLWRIEYYPDAEMEMKNGDYASVSLELVTTDAQARAAFEVRLVDQASKLPPSVVLARSKPMLFRSNPPTYMSEDFLQPLPYLHADDSLLVECDITVIKESELASIATTFDIKVPPSDLSHNLGQLLETGEETDVAFEVRGEVFPAHKLVLAMRSRVFKADLFGPMGDRARKTVTIEDMQPAVFGALLHFVYTDSLPSMEHLVGDDAEEMVKHLLVAADRYAMERMKVLCESILCRTLNVHNVTTTLALADQHQCSHLKDACLDFIASPDRTDDVVASEGYACLKRSCPAVIADIFERATKSRNI</sequence>
<feature type="domain" description="MATH" evidence="4">
    <location>
        <begin position="14"/>
        <end position="139"/>
    </location>
</feature>
<dbReference type="InterPro" id="IPR002083">
    <property type="entry name" value="MATH/TRAF_dom"/>
</dbReference>
<dbReference type="Gene3D" id="2.60.210.10">
    <property type="entry name" value="Apoptosis, Tumor Necrosis Factor Receptor Associated Protein 2, Chain A"/>
    <property type="match status" value="1"/>
</dbReference>